<feature type="non-terminal residue" evidence="1">
    <location>
        <position position="1"/>
    </location>
</feature>
<evidence type="ECO:0000313" key="2">
    <source>
        <dbReference type="Proteomes" id="UP000789366"/>
    </source>
</evidence>
<gene>
    <name evidence="1" type="ORF">SPELUC_LOCUS14628</name>
</gene>
<reference evidence="1" key="1">
    <citation type="submission" date="2021-06" db="EMBL/GenBank/DDBJ databases">
        <authorList>
            <person name="Kallberg Y."/>
            <person name="Tangrot J."/>
            <person name="Rosling A."/>
        </authorList>
    </citation>
    <scope>NUCLEOTIDE SEQUENCE</scope>
    <source>
        <strain evidence="1">28 12/20/2015</strain>
    </source>
</reference>
<protein>
    <submittedName>
        <fullName evidence="1">17695_t:CDS:1</fullName>
    </submittedName>
</protein>
<accession>A0ACA9QPH1</accession>
<evidence type="ECO:0000313" key="1">
    <source>
        <dbReference type="EMBL" id="CAG8753200.1"/>
    </source>
</evidence>
<dbReference type="Proteomes" id="UP000789366">
    <property type="component" value="Unassembled WGS sequence"/>
</dbReference>
<proteinExistence type="predicted"/>
<keyword evidence="2" id="KW-1185">Reference proteome</keyword>
<organism evidence="1 2">
    <name type="scientific">Cetraspora pellucida</name>
    <dbReference type="NCBI Taxonomy" id="1433469"/>
    <lineage>
        <taxon>Eukaryota</taxon>
        <taxon>Fungi</taxon>
        <taxon>Fungi incertae sedis</taxon>
        <taxon>Mucoromycota</taxon>
        <taxon>Glomeromycotina</taxon>
        <taxon>Glomeromycetes</taxon>
        <taxon>Diversisporales</taxon>
        <taxon>Gigasporaceae</taxon>
        <taxon>Cetraspora</taxon>
    </lineage>
</organism>
<sequence>AQEAYDNHEVPVGCVFVLDDETIIGSGRNKTNETCNVTITTIITT</sequence>
<feature type="non-terminal residue" evidence="1">
    <location>
        <position position="45"/>
    </location>
</feature>
<dbReference type="EMBL" id="CAJVPW010044006">
    <property type="protein sequence ID" value="CAG8753200.1"/>
    <property type="molecule type" value="Genomic_DNA"/>
</dbReference>
<comment type="caution">
    <text evidence="1">The sequence shown here is derived from an EMBL/GenBank/DDBJ whole genome shotgun (WGS) entry which is preliminary data.</text>
</comment>
<name>A0ACA9QPH1_9GLOM</name>